<reference evidence="5" key="1">
    <citation type="submission" date="2019-12" db="EMBL/GenBank/DDBJ databases">
        <title>Novel species isolated from a subtropical stream in China.</title>
        <authorList>
            <person name="Lu H."/>
        </authorList>
    </citation>
    <scope>NUCLEOTIDE SEQUENCE [LARGE SCALE GENOMIC DNA]</scope>
    <source>
        <strain evidence="5">FT81W</strain>
    </source>
</reference>
<feature type="domain" description="Non-reducing end beta-L-arabinofuranosidase-like GH127 catalytic" evidence="2">
    <location>
        <begin position="42"/>
        <end position="430"/>
    </location>
</feature>
<feature type="chain" id="PRO_5032570844" evidence="1">
    <location>
        <begin position="20"/>
        <end position="785"/>
    </location>
</feature>
<proteinExistence type="predicted"/>
<evidence type="ECO:0000256" key="1">
    <source>
        <dbReference type="SAM" id="SignalP"/>
    </source>
</evidence>
<dbReference type="Pfam" id="PF20620">
    <property type="entry name" value="DUF6805"/>
    <property type="match status" value="1"/>
</dbReference>
<keyword evidence="5" id="KW-0378">Hydrolase</keyword>
<dbReference type="InterPro" id="IPR008928">
    <property type="entry name" value="6-hairpin_glycosidase_sf"/>
</dbReference>
<protein>
    <submittedName>
        <fullName evidence="5">Glycoside hydrolase family 127 protein</fullName>
    </submittedName>
</protein>
<organism evidence="5 6">
    <name type="scientific">Duganella vulcania</name>
    <dbReference type="NCBI Taxonomy" id="2692166"/>
    <lineage>
        <taxon>Bacteria</taxon>
        <taxon>Pseudomonadati</taxon>
        <taxon>Pseudomonadota</taxon>
        <taxon>Betaproteobacteria</taxon>
        <taxon>Burkholderiales</taxon>
        <taxon>Oxalobacteraceae</taxon>
        <taxon>Telluria group</taxon>
        <taxon>Duganella</taxon>
    </lineage>
</organism>
<evidence type="ECO:0000313" key="6">
    <source>
        <dbReference type="Proteomes" id="UP000447355"/>
    </source>
</evidence>
<evidence type="ECO:0000259" key="4">
    <source>
        <dbReference type="Pfam" id="PF20736"/>
    </source>
</evidence>
<dbReference type="GO" id="GO:0016787">
    <property type="term" value="F:hydrolase activity"/>
    <property type="evidence" value="ECO:0007669"/>
    <property type="project" value="UniProtKB-KW"/>
</dbReference>
<dbReference type="InterPro" id="IPR012878">
    <property type="entry name" value="Beta-AFase-like_GH127_cat"/>
</dbReference>
<dbReference type="GO" id="GO:0005975">
    <property type="term" value="P:carbohydrate metabolic process"/>
    <property type="evidence" value="ECO:0007669"/>
    <property type="project" value="InterPro"/>
</dbReference>
<gene>
    <name evidence="5" type="ORF">GTP90_26545</name>
</gene>
<dbReference type="Pfam" id="PF20736">
    <property type="entry name" value="Glyco_hydro127M"/>
    <property type="match status" value="1"/>
</dbReference>
<evidence type="ECO:0000259" key="2">
    <source>
        <dbReference type="Pfam" id="PF07944"/>
    </source>
</evidence>
<dbReference type="InterPro" id="IPR046544">
    <property type="entry name" value="GH146_SB_dom"/>
</dbReference>
<keyword evidence="1" id="KW-0732">Signal</keyword>
<comment type="caution">
    <text evidence="5">The sequence shown here is derived from an EMBL/GenBank/DDBJ whole genome shotgun (WGS) entry which is preliminary data.</text>
</comment>
<evidence type="ECO:0000259" key="3">
    <source>
        <dbReference type="Pfam" id="PF20620"/>
    </source>
</evidence>
<dbReference type="InterPro" id="IPR049046">
    <property type="entry name" value="Beta-AFase-like_GH127_middle"/>
</dbReference>
<feature type="domain" description="Glycoside hydrolase GH146 substrate-binding" evidence="3">
    <location>
        <begin position="645"/>
        <end position="776"/>
    </location>
</feature>
<dbReference type="AlphaFoldDB" id="A0A845GUG2"/>
<feature type="domain" description="Non-reducing end beta-L-arabinofuranosidase-like GH127 middle" evidence="4">
    <location>
        <begin position="440"/>
        <end position="532"/>
    </location>
</feature>
<feature type="signal peptide" evidence="1">
    <location>
        <begin position="1"/>
        <end position="19"/>
    </location>
</feature>
<dbReference type="PANTHER" id="PTHR31151">
    <property type="entry name" value="PROLINE-TRNA LIGASE (DUF1680)"/>
    <property type="match status" value="1"/>
</dbReference>
<accession>A0A845GUG2</accession>
<sequence length="785" mass="86776">MRGAAGLGLISGWTATANAVAAAGSAVATGVPSTARALPLSSVRLLPSIYADALQANQAYLLRLSADRFLHNYHRFAGLPTKGAIYGGWESDTIAGEGLGHYLSALSLMLAQTGNAALKPRIDYIVAELARVQQAHGDGYVAGFMRKRADGTVVDGKEIFPEIVRGEIRSAGFDLNGCWVPLYNWHKVFAGLFDAQTHAGNDQALQVALGLAGYIDKVFAALSDEQVQQVLACEHGGINESFAELYARTNDQRWLALARRLYHTKVLAPLTQGRDELANLHSNTQIPKLIGLARLHELTSRRSDADAVDFFWKRVTQHHSYVIGGNGDREYFFAPDGIAAHITEQTCEACASYNMLKMTRHLYSWAPDAAYFDYYERTHLNHILAHQNPRTGMFTYMTPLMSGMAREYSSEDNDFWCCVLSGMESHAKHGDSIYWENGDTLFVNLYIPSTVEWKAARLELNTRYPFEGDIDLKVRRLAGAREFTLALRVPSWAGEHTVLVNGKPQTASKHKGYLLIRRLWRAGDSVRLSLPLDLRMEAAAGNDHVVALLRGPMVLAADLGAADKPFTGLAPALVGVNVLAAFAEADRGRAVYRSVGTGRPGDMTFTPFFSQYERRAAVYFSVYTEAEWAASEVAFRKEEARLKDLAERSVDVMHLGEMQPERDHDLQSAISYPVAYRGRNGRDARTGGYFSFRMKCVDGPLLLQASYWGEERNRDFHISIDGERIARVKLDGGQPGVFVDQEYPVPERITSGKRSVVVRFDPEPGHTAGPVFGVRLFTQRAAVSA</sequence>
<evidence type="ECO:0000313" key="5">
    <source>
        <dbReference type="EMBL" id="MYM97415.1"/>
    </source>
</evidence>
<dbReference type="Pfam" id="PF07944">
    <property type="entry name" value="Beta-AFase-like_GH127_cat"/>
    <property type="match status" value="1"/>
</dbReference>
<dbReference type="Proteomes" id="UP000447355">
    <property type="component" value="Unassembled WGS sequence"/>
</dbReference>
<dbReference type="PANTHER" id="PTHR31151:SF0">
    <property type="entry name" value="PROLINE-TRNA LIGASE (DUF1680)"/>
    <property type="match status" value="1"/>
</dbReference>
<dbReference type="EMBL" id="WWCX01000072">
    <property type="protein sequence ID" value="MYM97415.1"/>
    <property type="molecule type" value="Genomic_DNA"/>
</dbReference>
<dbReference type="SUPFAM" id="SSF48208">
    <property type="entry name" value="Six-hairpin glycosidases"/>
    <property type="match status" value="1"/>
</dbReference>
<name>A0A845GUG2_9BURK</name>